<comment type="caution">
    <text evidence="9">The sequence shown here is derived from an EMBL/GenBank/DDBJ whole genome shotgun (WGS) entry which is preliminary data.</text>
</comment>
<feature type="transmembrane region" description="Helical" evidence="7">
    <location>
        <begin position="140"/>
        <end position="162"/>
    </location>
</feature>
<dbReference type="PANTHER" id="PTHR30151:SF20">
    <property type="entry name" value="ABC TRANSPORTER PERMEASE PROTEIN HI_0355-RELATED"/>
    <property type="match status" value="1"/>
</dbReference>
<feature type="transmembrane region" description="Helical" evidence="7">
    <location>
        <begin position="25"/>
        <end position="48"/>
    </location>
</feature>
<protein>
    <recommendedName>
        <fullName evidence="8">ABC transmembrane type-1 domain-containing protein</fullName>
    </recommendedName>
</protein>
<comment type="similarity">
    <text evidence="7">Belongs to the binding-protein-dependent transport system permease family.</text>
</comment>
<dbReference type="PANTHER" id="PTHR30151">
    <property type="entry name" value="ALKANE SULFONATE ABC TRANSPORTER-RELATED, MEMBRANE SUBUNIT"/>
    <property type="match status" value="1"/>
</dbReference>
<evidence type="ECO:0000256" key="3">
    <source>
        <dbReference type="ARBA" id="ARBA00022475"/>
    </source>
</evidence>
<evidence type="ECO:0000313" key="10">
    <source>
        <dbReference type="Proteomes" id="UP000078316"/>
    </source>
</evidence>
<dbReference type="InterPro" id="IPR000515">
    <property type="entry name" value="MetI-like"/>
</dbReference>
<dbReference type="GO" id="GO:0005886">
    <property type="term" value="C:plasma membrane"/>
    <property type="evidence" value="ECO:0007669"/>
    <property type="project" value="UniProtKB-SubCell"/>
</dbReference>
<gene>
    <name evidence="9" type="ORF">A5481_25575</name>
</gene>
<dbReference type="Pfam" id="PF00528">
    <property type="entry name" value="BPD_transp_1"/>
    <property type="match status" value="1"/>
</dbReference>
<evidence type="ECO:0000256" key="4">
    <source>
        <dbReference type="ARBA" id="ARBA00022692"/>
    </source>
</evidence>
<reference evidence="9 10" key="1">
    <citation type="submission" date="2016-04" db="EMBL/GenBank/DDBJ databases">
        <authorList>
            <person name="Evans L.H."/>
            <person name="Alamgir A."/>
            <person name="Owens N."/>
            <person name="Weber N.D."/>
            <person name="Virtaneva K."/>
            <person name="Barbian K."/>
            <person name="Babar A."/>
            <person name="Rosenke K."/>
        </authorList>
    </citation>
    <scope>NUCLEOTIDE SEQUENCE [LARGE SCALE GENOMIC DNA]</scope>
    <source>
        <strain evidence="9 10">PMB02</strain>
    </source>
</reference>
<keyword evidence="5 7" id="KW-1133">Transmembrane helix</keyword>
<evidence type="ECO:0000256" key="5">
    <source>
        <dbReference type="ARBA" id="ARBA00022989"/>
    </source>
</evidence>
<feature type="transmembrane region" description="Helical" evidence="7">
    <location>
        <begin position="199"/>
        <end position="225"/>
    </location>
</feature>
<dbReference type="STRING" id="427683.A5481_25575"/>
<dbReference type="InterPro" id="IPR035906">
    <property type="entry name" value="MetI-like_sf"/>
</dbReference>
<feature type="domain" description="ABC transmembrane type-1" evidence="8">
    <location>
        <begin position="74"/>
        <end position="254"/>
    </location>
</feature>
<keyword evidence="4 7" id="KW-0812">Transmembrane</keyword>
<keyword evidence="6 7" id="KW-0472">Membrane</keyword>
<proteinExistence type="inferred from homology"/>
<feature type="transmembrane region" description="Helical" evidence="7">
    <location>
        <begin position="82"/>
        <end position="101"/>
    </location>
</feature>
<evidence type="ECO:0000256" key="7">
    <source>
        <dbReference type="RuleBase" id="RU363032"/>
    </source>
</evidence>
<dbReference type="EMBL" id="LWHQ01000056">
    <property type="protein sequence ID" value="OAS18925.1"/>
    <property type="molecule type" value="Genomic_DNA"/>
</dbReference>
<organism evidence="9 10">
    <name type="scientific">Methylobacterium platani</name>
    <dbReference type="NCBI Taxonomy" id="427683"/>
    <lineage>
        <taxon>Bacteria</taxon>
        <taxon>Pseudomonadati</taxon>
        <taxon>Pseudomonadota</taxon>
        <taxon>Alphaproteobacteria</taxon>
        <taxon>Hyphomicrobiales</taxon>
        <taxon>Methylobacteriaceae</taxon>
        <taxon>Methylobacterium</taxon>
    </lineage>
</organism>
<evidence type="ECO:0000256" key="6">
    <source>
        <dbReference type="ARBA" id="ARBA00023136"/>
    </source>
</evidence>
<evidence type="ECO:0000256" key="1">
    <source>
        <dbReference type="ARBA" id="ARBA00004651"/>
    </source>
</evidence>
<dbReference type="CDD" id="cd06261">
    <property type="entry name" value="TM_PBP2"/>
    <property type="match status" value="1"/>
</dbReference>
<accession>A0A179S3G0</accession>
<dbReference type="AlphaFoldDB" id="A0A179S3G0"/>
<sequence length="270" mass="28396">MLAGPGQTPRLGAGLGSGLLGVRAVLLPVALAVAALAAWQAVVVIGNIPPVILPSPVSTLRYIVEHWDILLTHAIPTTLESAIGFVLATLLGILLAIVITYSTLAREALYPNLVFFQLIPKIALAPLFIIWLGIGMQSRVAFAVFIAFFPVVIATSAGFASVDRGMLRLCRSLTASEWQVFTHVRFPAALPHIFSGMKVAITLAIIGVIIGEFITAQAGLGYLIIFATARADTEVSMAAIVVLCVCGLLLYGLVALGEIAANRIFSADPA</sequence>
<dbReference type="SUPFAM" id="SSF161098">
    <property type="entry name" value="MetI-like"/>
    <property type="match status" value="1"/>
</dbReference>
<comment type="subcellular location">
    <subcellularLocation>
        <location evidence="1 7">Cell membrane</location>
        <topology evidence="1 7">Multi-pass membrane protein</topology>
    </subcellularLocation>
</comment>
<dbReference type="Gene3D" id="1.10.3720.10">
    <property type="entry name" value="MetI-like"/>
    <property type="match status" value="1"/>
</dbReference>
<feature type="transmembrane region" description="Helical" evidence="7">
    <location>
        <begin position="113"/>
        <end position="134"/>
    </location>
</feature>
<evidence type="ECO:0000256" key="2">
    <source>
        <dbReference type="ARBA" id="ARBA00022448"/>
    </source>
</evidence>
<evidence type="ECO:0000313" key="9">
    <source>
        <dbReference type="EMBL" id="OAS18925.1"/>
    </source>
</evidence>
<dbReference type="Proteomes" id="UP000078316">
    <property type="component" value="Unassembled WGS sequence"/>
</dbReference>
<feature type="transmembrane region" description="Helical" evidence="7">
    <location>
        <begin position="237"/>
        <end position="256"/>
    </location>
</feature>
<name>A0A179S3G0_9HYPH</name>
<keyword evidence="3" id="KW-1003">Cell membrane</keyword>
<evidence type="ECO:0000259" key="8">
    <source>
        <dbReference type="PROSITE" id="PS50928"/>
    </source>
</evidence>
<dbReference type="GO" id="GO:0055085">
    <property type="term" value="P:transmembrane transport"/>
    <property type="evidence" value="ECO:0007669"/>
    <property type="project" value="InterPro"/>
</dbReference>
<keyword evidence="2 7" id="KW-0813">Transport</keyword>
<dbReference type="PROSITE" id="PS50928">
    <property type="entry name" value="ABC_TM1"/>
    <property type="match status" value="1"/>
</dbReference>